<evidence type="ECO:0000313" key="3">
    <source>
        <dbReference type="Proteomes" id="UP000288805"/>
    </source>
</evidence>
<name>A0A438IPT1_VITVI</name>
<feature type="region of interest" description="Disordered" evidence="1">
    <location>
        <begin position="187"/>
        <end position="209"/>
    </location>
</feature>
<comment type="caution">
    <text evidence="2">The sequence shown here is derived from an EMBL/GenBank/DDBJ whole genome shotgun (WGS) entry which is preliminary data.</text>
</comment>
<dbReference type="Proteomes" id="UP000288805">
    <property type="component" value="Unassembled WGS sequence"/>
</dbReference>
<dbReference type="PANTHER" id="PTHR33785">
    <property type="entry name" value="OS06G0550800 PROTEIN"/>
    <property type="match status" value="1"/>
</dbReference>
<organism evidence="2 3">
    <name type="scientific">Vitis vinifera</name>
    <name type="common">Grape</name>
    <dbReference type="NCBI Taxonomy" id="29760"/>
    <lineage>
        <taxon>Eukaryota</taxon>
        <taxon>Viridiplantae</taxon>
        <taxon>Streptophyta</taxon>
        <taxon>Embryophyta</taxon>
        <taxon>Tracheophyta</taxon>
        <taxon>Spermatophyta</taxon>
        <taxon>Magnoliopsida</taxon>
        <taxon>eudicotyledons</taxon>
        <taxon>Gunneridae</taxon>
        <taxon>Pentapetalae</taxon>
        <taxon>rosids</taxon>
        <taxon>Vitales</taxon>
        <taxon>Vitaceae</taxon>
        <taxon>Viteae</taxon>
        <taxon>Vitis</taxon>
    </lineage>
</organism>
<dbReference type="PANTHER" id="PTHR33785:SF2">
    <property type="entry name" value="DUF1685 DOMAIN-CONTAINING PROTEIN"/>
    <property type="match status" value="1"/>
</dbReference>
<dbReference type="AlphaFoldDB" id="A0A438IPT1"/>
<evidence type="ECO:0000256" key="1">
    <source>
        <dbReference type="SAM" id="MobiDB-lite"/>
    </source>
</evidence>
<protein>
    <submittedName>
        <fullName evidence="2">Uncharacterized protein</fullName>
    </submittedName>
</protein>
<evidence type="ECO:0000313" key="2">
    <source>
        <dbReference type="EMBL" id="RVW98722.1"/>
    </source>
</evidence>
<feature type="region of interest" description="Disordered" evidence="1">
    <location>
        <begin position="51"/>
        <end position="126"/>
    </location>
</feature>
<proteinExistence type="predicted"/>
<gene>
    <name evidence="2" type="ORF">CK203_023945</name>
</gene>
<accession>A0A438IPT1</accession>
<dbReference type="EMBL" id="QGNW01000091">
    <property type="protein sequence ID" value="RVW98722.1"/>
    <property type="molecule type" value="Genomic_DNA"/>
</dbReference>
<reference evidence="2 3" key="1">
    <citation type="journal article" date="2018" name="PLoS Genet.">
        <title>Population sequencing reveals clonal diversity and ancestral inbreeding in the grapevine cultivar Chardonnay.</title>
        <authorList>
            <person name="Roach M.J."/>
            <person name="Johnson D.L."/>
            <person name="Bohlmann J."/>
            <person name="van Vuuren H.J."/>
            <person name="Jones S.J."/>
            <person name="Pretorius I.S."/>
            <person name="Schmidt S.A."/>
            <person name="Borneman A.R."/>
        </authorList>
    </citation>
    <scope>NUCLEOTIDE SEQUENCE [LARGE SCALE GENOMIC DNA]</scope>
    <source>
        <strain evidence="3">cv. Chardonnay</strain>
        <tissue evidence="2">Leaf</tissue>
    </source>
</reference>
<sequence length="267" mass="30323">MAQNHSLSLLVAAMDGLWFHQVILFSNSMSLLCPTTLRIAPQTTSSDSLLYCSSDLSAPPPSEEETSAHSSASPLPQLVDEEDDPKNEGEDKEMKQKERPNRLNLMTRKTRSFSSSPATKKRAKNHRYLGAVTSLPKTMSCKSLRELELEEVKGFMDLGFKFKREHLSPRMITVIPGLQRLGGYNNEQETELSDSTQSANYKDDKIEEEEEEERAVVRPYLSEAWLIKRPDSPLLNLKMPRVSASADMKKHLWHWARTVAYVIQQQS</sequence>
<feature type="compositionally biased region" description="Basic and acidic residues" evidence="1">
    <location>
        <begin position="86"/>
        <end position="101"/>
    </location>
</feature>